<comment type="caution">
    <text evidence="10">The sequence shown here is derived from an EMBL/GenBank/DDBJ whole genome shotgun (WGS) entry which is preliminary data.</text>
</comment>
<dbReference type="InterPro" id="IPR050628">
    <property type="entry name" value="SNF2_RAD54_helicase_TF"/>
</dbReference>
<dbReference type="PANTHER" id="PTHR45626">
    <property type="entry name" value="TRANSCRIPTION TERMINATION FACTOR 2-RELATED"/>
    <property type="match status" value="1"/>
</dbReference>
<dbReference type="SMART" id="SM00490">
    <property type="entry name" value="HELICc"/>
    <property type="match status" value="1"/>
</dbReference>
<dbReference type="GO" id="GO:0006281">
    <property type="term" value="P:DNA repair"/>
    <property type="evidence" value="ECO:0007669"/>
    <property type="project" value="TreeGrafter"/>
</dbReference>
<dbReference type="InterPro" id="IPR027417">
    <property type="entry name" value="P-loop_NTPase"/>
</dbReference>
<dbReference type="AlphaFoldDB" id="A0AA39WR60"/>
<gene>
    <name evidence="10" type="ORF">B0T14DRAFT_216766</name>
</gene>
<evidence type="ECO:0000256" key="6">
    <source>
        <dbReference type="ARBA" id="ARBA00022840"/>
    </source>
</evidence>
<keyword evidence="4" id="KW-0378">Hydrolase</keyword>
<dbReference type="Gene3D" id="3.40.50.10810">
    <property type="entry name" value="Tandem AAA-ATPase domain"/>
    <property type="match status" value="1"/>
</dbReference>
<dbReference type="GO" id="GO:0016787">
    <property type="term" value="F:hydrolase activity"/>
    <property type="evidence" value="ECO:0007669"/>
    <property type="project" value="UniProtKB-KW"/>
</dbReference>
<feature type="compositionally biased region" description="Polar residues" evidence="7">
    <location>
        <begin position="51"/>
        <end position="63"/>
    </location>
</feature>
<name>A0AA39WR60_9PEZI</name>
<feature type="domain" description="Helicase C-terminal" evidence="9">
    <location>
        <begin position="982"/>
        <end position="1136"/>
    </location>
</feature>
<evidence type="ECO:0000313" key="10">
    <source>
        <dbReference type="EMBL" id="KAK0619845.1"/>
    </source>
</evidence>
<evidence type="ECO:0000256" key="5">
    <source>
        <dbReference type="ARBA" id="ARBA00022833"/>
    </source>
</evidence>
<feature type="region of interest" description="Disordered" evidence="7">
    <location>
        <begin position="196"/>
        <end position="215"/>
    </location>
</feature>
<dbReference type="InterPro" id="IPR038718">
    <property type="entry name" value="SNF2-like_sf"/>
</dbReference>
<dbReference type="Proteomes" id="UP001175000">
    <property type="component" value="Unassembled WGS sequence"/>
</dbReference>
<evidence type="ECO:0000256" key="4">
    <source>
        <dbReference type="ARBA" id="ARBA00022801"/>
    </source>
</evidence>
<dbReference type="PROSITE" id="PS00518">
    <property type="entry name" value="ZF_RING_1"/>
    <property type="match status" value="1"/>
</dbReference>
<proteinExistence type="predicted"/>
<keyword evidence="5" id="KW-0862">Zinc</keyword>
<feature type="region of interest" description="Disordered" evidence="7">
    <location>
        <begin position="1"/>
        <end position="63"/>
    </location>
</feature>
<keyword evidence="2" id="KW-0547">Nucleotide-binding</keyword>
<dbReference type="CDD" id="cd18793">
    <property type="entry name" value="SF2_C_SNF"/>
    <property type="match status" value="1"/>
</dbReference>
<feature type="domain" description="Helicase ATP-binding" evidence="8">
    <location>
        <begin position="499"/>
        <end position="707"/>
    </location>
</feature>
<keyword evidence="11" id="KW-1185">Reference proteome</keyword>
<dbReference type="InterPro" id="IPR000330">
    <property type="entry name" value="SNF2_N"/>
</dbReference>
<dbReference type="InterPro" id="IPR017907">
    <property type="entry name" value="Znf_RING_CS"/>
</dbReference>
<dbReference type="GO" id="GO:0008270">
    <property type="term" value="F:zinc ion binding"/>
    <property type="evidence" value="ECO:0007669"/>
    <property type="project" value="UniProtKB-KW"/>
</dbReference>
<dbReference type="Gene3D" id="3.40.50.300">
    <property type="entry name" value="P-loop containing nucleotide triphosphate hydrolases"/>
    <property type="match status" value="1"/>
</dbReference>
<evidence type="ECO:0000256" key="7">
    <source>
        <dbReference type="SAM" id="MobiDB-lite"/>
    </source>
</evidence>
<evidence type="ECO:0000256" key="2">
    <source>
        <dbReference type="ARBA" id="ARBA00022741"/>
    </source>
</evidence>
<dbReference type="GO" id="GO:0008094">
    <property type="term" value="F:ATP-dependent activity, acting on DNA"/>
    <property type="evidence" value="ECO:0007669"/>
    <property type="project" value="TreeGrafter"/>
</dbReference>
<keyword evidence="6" id="KW-0067">ATP-binding</keyword>
<evidence type="ECO:0000256" key="1">
    <source>
        <dbReference type="ARBA" id="ARBA00022723"/>
    </source>
</evidence>
<dbReference type="Pfam" id="PF00176">
    <property type="entry name" value="SNF2-rel_dom"/>
    <property type="match status" value="1"/>
</dbReference>
<dbReference type="PROSITE" id="PS51192">
    <property type="entry name" value="HELICASE_ATP_BIND_1"/>
    <property type="match status" value="1"/>
</dbReference>
<dbReference type="PANTHER" id="PTHR45626:SF52">
    <property type="entry name" value="SINGLE-STRANDED DNA-DEPENDENT ATPASE (EUROFUNG)"/>
    <property type="match status" value="1"/>
</dbReference>
<dbReference type="PROSITE" id="PS51194">
    <property type="entry name" value="HELICASE_CTER"/>
    <property type="match status" value="1"/>
</dbReference>
<evidence type="ECO:0000256" key="3">
    <source>
        <dbReference type="ARBA" id="ARBA00022771"/>
    </source>
</evidence>
<dbReference type="CDD" id="cd18008">
    <property type="entry name" value="DEXDc_SHPRH-like"/>
    <property type="match status" value="1"/>
</dbReference>
<keyword evidence="3" id="KW-0863">Zinc-finger</keyword>
<dbReference type="SUPFAM" id="SSF52540">
    <property type="entry name" value="P-loop containing nucleoside triphosphate hydrolases"/>
    <property type="match status" value="2"/>
</dbReference>
<feature type="compositionally biased region" description="Basic and acidic residues" evidence="7">
    <location>
        <begin position="149"/>
        <end position="158"/>
    </location>
</feature>
<organism evidence="10 11">
    <name type="scientific">Immersiella caudata</name>
    <dbReference type="NCBI Taxonomy" id="314043"/>
    <lineage>
        <taxon>Eukaryota</taxon>
        <taxon>Fungi</taxon>
        <taxon>Dikarya</taxon>
        <taxon>Ascomycota</taxon>
        <taxon>Pezizomycotina</taxon>
        <taxon>Sordariomycetes</taxon>
        <taxon>Sordariomycetidae</taxon>
        <taxon>Sordariales</taxon>
        <taxon>Lasiosphaeriaceae</taxon>
        <taxon>Immersiella</taxon>
    </lineage>
</organism>
<protein>
    <submittedName>
        <fullName evidence="10">SNF2 family N-terminal domain-containing protein</fullName>
    </submittedName>
</protein>
<keyword evidence="1" id="KW-0479">Metal-binding</keyword>
<accession>A0AA39WR60</accession>
<evidence type="ECO:0000259" key="8">
    <source>
        <dbReference type="PROSITE" id="PS51192"/>
    </source>
</evidence>
<feature type="region of interest" description="Disordered" evidence="7">
    <location>
        <begin position="149"/>
        <end position="187"/>
    </location>
</feature>
<dbReference type="EMBL" id="JAULSU010000004">
    <property type="protein sequence ID" value="KAK0619845.1"/>
    <property type="molecule type" value="Genomic_DNA"/>
</dbReference>
<sequence length="1157" mass="129397">MDAGSQESARDQASSSVPATPNMSWQAATLLNPRGAGTPPSSSSAPQPLPMTSSQLTNGSQPSDAVSFQFANRAGTYIDLSGMLYERTRSVGLPYHPHASSPNLASSGNPYTNGLPNGVLGNGATANQTPVSALQNGLVMSNGFGKHIERLNNVEERPAVPVPKRRKTQTESDPPQASPVYGESSGVLGEHIKRQPALEAGRHKPASKPAETVDLTDNDNDVQEVAVVPREPTNEEEVCFGMVDGARINCHTIPHPKPGAFALGGPSFWPQVKVVLKRITTPDSCEISVYDHTRRIFGTIDSKTARCLAPILDKGQLRIRTDCRIPTRRKEPGEDKSGQPISRALKAELMLYGPRKLVNVIGSHFQRCSMTLLTPTRVDAGVKVAVPTTTRATPVPAMTPIAPTPNSAVARTVEEIRSEVLGVFDSLPHTDTLPEMEPSPVITTALLKHQRQALYFMTSREREAVFDTKDKIARSTWCLRKDKWGGNVYYNLVTNQTQRERPPEALGGILADMMGLGKTLSVLSLIASTLDQALEWEKLSPVQPKVPEKKPTNSFNPPKPQSLELTPVVLNGRTTLLICPLSTVTNWEEQLRQHVAPGSISYHIYHGPNREKDPRKLAQYDLVITTYGSVSSELNSRNKKKRGLYPLEEIAWFRIVLDEAHMIREQNTLAFKSICRLQASRRWAVTGTPVQNKLEDLASLLAFLRLKPFDERSKFVQYIITPFKNADPEIVPKLRVLIDTITIRRLKDKINLPKRTDEIVRLDFTENERTIYDWFNRNTVERVRVLTGQGSQERIAGKAMIHILRSILQLRLICAHGKDLLNDADLEELKGMTADTPIDLSDDEEDKPVLQEGKAYEFYYLLQESNGDICAKCQVKLGSNEVIDLEGDNKDDVIGYMSSAPCVHIYCPDCLNTLHRQPNNQRCDECCERVRESFCPISRSRAMHEHESRQAKKNQGAVLKNVNSREDEEYIPHTKTRALVEELRQHKMMSLENPHERPYKSVVFSGWTSHLDLIEKALNQEGIIFTRLDGKMTRVARNLAMEEFRDNPDVQVILVSIMAGGLGLNLTTANTVYVMEPQFNPAAEAQAIDRVHRLGQTREVRTVRFVMNKSFEESMLDLQDKKTKLANLSMDDRDKAKIMNRNDAAKQRLIDLRSLFK</sequence>
<dbReference type="InterPro" id="IPR049730">
    <property type="entry name" value="SNF2/RAD54-like_C"/>
</dbReference>
<dbReference type="GO" id="GO:0005524">
    <property type="term" value="F:ATP binding"/>
    <property type="evidence" value="ECO:0007669"/>
    <property type="project" value="UniProtKB-KW"/>
</dbReference>
<dbReference type="InterPro" id="IPR001650">
    <property type="entry name" value="Helicase_C-like"/>
</dbReference>
<reference evidence="10" key="1">
    <citation type="submission" date="2023-06" db="EMBL/GenBank/DDBJ databases">
        <title>Genome-scale phylogeny and comparative genomics of the fungal order Sordariales.</title>
        <authorList>
            <consortium name="Lawrence Berkeley National Laboratory"/>
            <person name="Hensen N."/>
            <person name="Bonometti L."/>
            <person name="Westerberg I."/>
            <person name="Brannstrom I.O."/>
            <person name="Guillou S."/>
            <person name="Cros-Aarteil S."/>
            <person name="Calhoun S."/>
            <person name="Haridas S."/>
            <person name="Kuo A."/>
            <person name="Mondo S."/>
            <person name="Pangilinan J."/>
            <person name="Riley R."/>
            <person name="Labutti K."/>
            <person name="Andreopoulos B."/>
            <person name="Lipzen A."/>
            <person name="Chen C."/>
            <person name="Yanf M."/>
            <person name="Daum C."/>
            <person name="Ng V."/>
            <person name="Clum A."/>
            <person name="Steindorff A."/>
            <person name="Ohm R."/>
            <person name="Martin F."/>
            <person name="Silar P."/>
            <person name="Natvig D."/>
            <person name="Lalanne C."/>
            <person name="Gautier V."/>
            <person name="Ament-Velasquez S.L."/>
            <person name="Kruys A."/>
            <person name="Hutchinson M.I."/>
            <person name="Powell A.J."/>
            <person name="Barry K."/>
            <person name="Miller A.N."/>
            <person name="Grigoriev I.V."/>
            <person name="Debuchy R."/>
            <person name="Gladieux P."/>
            <person name="Thoren M.H."/>
            <person name="Johannesson H."/>
        </authorList>
    </citation>
    <scope>NUCLEOTIDE SEQUENCE</scope>
    <source>
        <strain evidence="10">CBS 606.72</strain>
    </source>
</reference>
<evidence type="ECO:0000313" key="11">
    <source>
        <dbReference type="Proteomes" id="UP001175000"/>
    </source>
</evidence>
<evidence type="ECO:0000259" key="9">
    <source>
        <dbReference type="PROSITE" id="PS51194"/>
    </source>
</evidence>
<dbReference type="GO" id="GO:0005634">
    <property type="term" value="C:nucleus"/>
    <property type="evidence" value="ECO:0007669"/>
    <property type="project" value="TreeGrafter"/>
</dbReference>
<dbReference type="Pfam" id="PF00271">
    <property type="entry name" value="Helicase_C"/>
    <property type="match status" value="1"/>
</dbReference>
<dbReference type="SMART" id="SM00487">
    <property type="entry name" value="DEXDc"/>
    <property type="match status" value="1"/>
</dbReference>
<dbReference type="InterPro" id="IPR014001">
    <property type="entry name" value="Helicase_ATP-bd"/>
</dbReference>
<feature type="compositionally biased region" description="Polar residues" evidence="7">
    <location>
        <begin position="1"/>
        <end position="29"/>
    </location>
</feature>